<sequence length="91" mass="10836">MGGVEKIAERRVFAVSDKKRTVKRILKSLRSTIEDIMEFKHYTVNHSVNFKDPETGVYTNTIERTWNSFKLQITARARTRKDMEKRLWKFA</sequence>
<reference evidence="3" key="3">
    <citation type="submission" date="2020-12" db="UniProtKB">
        <authorList>
            <consortium name="WormBaseParasite"/>
        </authorList>
    </citation>
    <scope>IDENTIFICATION</scope>
</reference>
<reference evidence="2" key="2">
    <citation type="submission" date="2014-09" db="EMBL/GenBank/DDBJ databases">
        <authorList>
            <person name="Martin A.A."/>
        </authorList>
    </citation>
    <scope>NUCLEOTIDE SEQUENCE</scope>
    <source>
        <strain evidence="2">ED321</strain>
    </source>
</reference>
<dbReference type="RefSeq" id="XP_024500669.1">
    <property type="nucleotide sequence ID" value="XM_024646493.1"/>
</dbReference>
<accession>A0A090KVB6</accession>
<dbReference type="OrthoDB" id="5862080at2759"/>
<dbReference type="WBParaSite" id="SRAE_0000058400.1">
    <property type="protein sequence ID" value="SRAE_0000058400.1"/>
    <property type="gene ID" value="WBGene00256330"/>
</dbReference>
<dbReference type="PANTHER" id="PTHR47163">
    <property type="entry name" value="DDE_TNP_IS1595 DOMAIN-CONTAINING PROTEIN"/>
    <property type="match status" value="1"/>
</dbReference>
<proteinExistence type="predicted"/>
<evidence type="ECO:0000313" key="4">
    <source>
        <dbReference type="WormBase" id="SRAE_0000058400"/>
    </source>
</evidence>
<protein>
    <submittedName>
        <fullName evidence="1 3">Uncharacterized protein</fullName>
    </submittedName>
</protein>
<dbReference type="WormBase" id="SRAE_0000058400">
    <property type="protein sequence ID" value="SRP10642"/>
    <property type="gene ID" value="WBGene00256330"/>
</dbReference>
<dbReference type="InterPro" id="IPR053164">
    <property type="entry name" value="IS1016-like_transposase"/>
</dbReference>
<dbReference type="GeneID" id="36373828"/>
<reference evidence="1" key="1">
    <citation type="submission" date="2014-09" db="EMBL/GenBank/DDBJ databases">
        <authorList>
            <person name="Aslett A.Martin."/>
        </authorList>
    </citation>
    <scope>NUCLEOTIDE SEQUENCE</scope>
    <source>
        <strain evidence="1">ED321 Heterogonic</strain>
    </source>
</reference>
<evidence type="ECO:0000313" key="3">
    <source>
        <dbReference type="WBParaSite" id="SRAE_0000058400.1"/>
    </source>
</evidence>
<dbReference type="EMBL" id="LN609408">
    <property type="protein sequence ID" value="CEF61460.1"/>
    <property type="molecule type" value="Genomic_DNA"/>
</dbReference>
<name>A0A090KVB6_STRRB</name>
<dbReference type="Proteomes" id="UP000035682">
    <property type="component" value="Unplaced"/>
</dbReference>
<evidence type="ECO:0000313" key="2">
    <source>
        <dbReference type="Proteomes" id="UP000035682"/>
    </source>
</evidence>
<dbReference type="AlphaFoldDB" id="A0A090KVB6"/>
<dbReference type="PANTHER" id="PTHR47163:SF2">
    <property type="entry name" value="SI:DKEY-17M8.2"/>
    <property type="match status" value="1"/>
</dbReference>
<evidence type="ECO:0000313" key="1">
    <source>
        <dbReference type="EMBL" id="CEF61460.1"/>
    </source>
</evidence>
<organism evidence="1">
    <name type="scientific">Strongyloides ratti</name>
    <name type="common">Parasitic roundworm</name>
    <dbReference type="NCBI Taxonomy" id="34506"/>
    <lineage>
        <taxon>Eukaryota</taxon>
        <taxon>Metazoa</taxon>
        <taxon>Ecdysozoa</taxon>
        <taxon>Nematoda</taxon>
        <taxon>Chromadorea</taxon>
        <taxon>Rhabditida</taxon>
        <taxon>Tylenchina</taxon>
        <taxon>Panagrolaimomorpha</taxon>
        <taxon>Strongyloidoidea</taxon>
        <taxon>Strongyloididae</taxon>
        <taxon>Strongyloides</taxon>
    </lineage>
</organism>
<dbReference type="CTD" id="36373828"/>
<gene>
    <name evidence="1 3 4" type="ORF">SRAE_0000058400</name>
</gene>
<keyword evidence="2" id="KW-1185">Reference proteome</keyword>